<dbReference type="RefSeq" id="WP_016481687.1">
    <property type="nucleotide sequence ID" value="NC_021487.1"/>
</dbReference>
<dbReference type="AlphaFoldDB" id="S0ESF6"/>
<dbReference type="eggNOG" id="COG1082">
    <property type="taxonomic scope" value="Bacteria"/>
</dbReference>
<proteinExistence type="predicted"/>
<dbReference type="InterPro" id="IPR013022">
    <property type="entry name" value="Xyl_isomerase-like_TIM-brl"/>
</dbReference>
<organism evidence="3 4">
    <name type="scientific">Chthonomonas calidirosea (strain DSM 23976 / ICMP 18418 / T49)</name>
    <dbReference type="NCBI Taxonomy" id="1303518"/>
    <lineage>
        <taxon>Bacteria</taxon>
        <taxon>Bacillati</taxon>
        <taxon>Armatimonadota</taxon>
        <taxon>Chthonomonadia</taxon>
        <taxon>Chthonomonadales</taxon>
        <taxon>Chthonomonadaceae</taxon>
        <taxon>Chthonomonas</taxon>
    </lineage>
</organism>
<protein>
    <submittedName>
        <fullName evidence="3">Sugar phosphate isomerases/epimerases</fullName>
    </submittedName>
</protein>
<evidence type="ECO:0000259" key="2">
    <source>
        <dbReference type="Pfam" id="PF01261"/>
    </source>
</evidence>
<keyword evidence="1" id="KW-0175">Coiled coil</keyword>
<evidence type="ECO:0000313" key="3">
    <source>
        <dbReference type="EMBL" id="CCW34124.1"/>
    </source>
</evidence>
<evidence type="ECO:0000313" key="4">
    <source>
        <dbReference type="Proteomes" id="UP000014227"/>
    </source>
</evidence>
<dbReference type="SUPFAM" id="SSF51658">
    <property type="entry name" value="Xylose isomerase-like"/>
    <property type="match status" value="1"/>
</dbReference>
<gene>
    <name evidence="3" type="ORF">CCALI_00287</name>
</gene>
<dbReference type="Pfam" id="PF01261">
    <property type="entry name" value="AP_endonuc_2"/>
    <property type="match status" value="1"/>
</dbReference>
<dbReference type="STRING" id="454171.CP488_00870"/>
<dbReference type="Gene3D" id="3.20.20.150">
    <property type="entry name" value="Divalent-metal-dependent TIM barrel enzymes"/>
    <property type="match status" value="1"/>
</dbReference>
<name>S0ESF6_CHTCT</name>
<dbReference type="PANTHER" id="PTHR12110">
    <property type="entry name" value="HYDROXYPYRUVATE ISOMERASE"/>
    <property type="match status" value="1"/>
</dbReference>
<dbReference type="GO" id="GO:0016853">
    <property type="term" value="F:isomerase activity"/>
    <property type="evidence" value="ECO:0007669"/>
    <property type="project" value="UniProtKB-KW"/>
</dbReference>
<dbReference type="OrthoDB" id="259215at2"/>
<keyword evidence="3" id="KW-0413">Isomerase</keyword>
<reference evidence="4" key="1">
    <citation type="submission" date="2013-03" db="EMBL/GenBank/DDBJ databases">
        <title>Genome sequence of Chthonomonas calidirosea, the first sequenced genome from the Armatimonadetes phylum (formally candidate division OP10).</title>
        <authorList>
            <person name="Lee K.C.Y."/>
            <person name="Morgan X.C."/>
            <person name="Dunfield P.F."/>
            <person name="Tamas I."/>
            <person name="Houghton K.M."/>
            <person name="Vyssotski M."/>
            <person name="Ryan J.L.J."/>
            <person name="Lagutin K."/>
            <person name="McDonald I.R."/>
            <person name="Stott M.B."/>
        </authorList>
    </citation>
    <scope>NUCLEOTIDE SEQUENCE [LARGE SCALE GENOMIC DNA]</scope>
    <source>
        <strain evidence="4">DSM 23976 / ICMP 18418 / T49</strain>
    </source>
</reference>
<feature type="domain" description="Xylose isomerase-like TIM barrel" evidence="2">
    <location>
        <begin position="22"/>
        <end position="289"/>
    </location>
</feature>
<dbReference type="PANTHER" id="PTHR12110:SF53">
    <property type="entry name" value="BLR5974 PROTEIN"/>
    <property type="match status" value="1"/>
</dbReference>
<dbReference type="PATRIC" id="fig|1303518.3.peg.291"/>
<sequence length="294" mass="32819">MFVSIRDEIVFAAGYKQLGEGLKDLGYQAVELLVLRDDTVPALLPVEGKERLRVSSAEELAELKRQAESLNVQVCALCMGNNFNAADREAEVSWAVRTVEAAAQLGIPVVRIDPLLKGEPHRAAEEAQTLVVSALNEILQRTAGIGVDLGIENHGSVGNDPDFLGYVLSAVHSPRLGLTLDSGNFYWRGWPLSKVYAIFERFAGDVKHTHIKNIAYPEEIRESERSIGYEYGRYVSPIDEGDIDLSRYVRLLKQAGYSRDLCVEDESLGRYTEAERRANLRKGRQFLERLIQIA</sequence>
<evidence type="ECO:0000256" key="1">
    <source>
        <dbReference type="SAM" id="Coils"/>
    </source>
</evidence>
<dbReference type="Proteomes" id="UP000014227">
    <property type="component" value="Chromosome I"/>
</dbReference>
<accession>S0ESF6</accession>
<dbReference type="EMBL" id="HF951689">
    <property type="protein sequence ID" value="CCW34124.1"/>
    <property type="molecule type" value="Genomic_DNA"/>
</dbReference>
<dbReference type="InterPro" id="IPR036237">
    <property type="entry name" value="Xyl_isomerase-like_sf"/>
</dbReference>
<dbReference type="KEGG" id="ccz:CCALI_00287"/>
<dbReference type="InterPro" id="IPR050312">
    <property type="entry name" value="IolE/XylAMocC-like"/>
</dbReference>
<keyword evidence="4" id="KW-1185">Reference proteome</keyword>
<dbReference type="InParanoid" id="S0ESF6"/>
<feature type="coiled-coil region" evidence="1">
    <location>
        <begin position="46"/>
        <end position="73"/>
    </location>
</feature>
<dbReference type="HOGENOM" id="CLU_1011373_0_0_0"/>